<protein>
    <submittedName>
        <fullName evidence="2">Lantibiotic dehydratase, C terminus</fullName>
    </submittedName>
</protein>
<dbReference type="InterPro" id="IPR006827">
    <property type="entry name" value="Lant_deHydtase_N"/>
</dbReference>
<dbReference type="STRING" id="137265.SAMN05421684_5378"/>
<proteinExistence type="predicted"/>
<dbReference type="AlphaFoldDB" id="A0A1H3T9W0"/>
<dbReference type="RefSeq" id="WP_090798721.1">
    <property type="nucleotide sequence ID" value="NZ_BOND01000003.1"/>
</dbReference>
<dbReference type="Proteomes" id="UP000199632">
    <property type="component" value="Unassembled WGS sequence"/>
</dbReference>
<evidence type="ECO:0000313" key="3">
    <source>
        <dbReference type="Proteomes" id="UP000199632"/>
    </source>
</evidence>
<dbReference type="Pfam" id="PF04738">
    <property type="entry name" value="Lant_dehydr_N"/>
    <property type="match status" value="1"/>
</dbReference>
<evidence type="ECO:0000313" key="2">
    <source>
        <dbReference type="EMBL" id="SDZ46890.1"/>
    </source>
</evidence>
<sequence>MDTRHHVALGDTGWLLWRDAALRGTGFPARRFLEICDDLLAAAADGVDGHDPATGEKYAAVFAEATDRLSAAIRRTAAESRFREAVTWQNPTLVETCLDKVATRRRRDVRGRGYELTIASYLQRFCLKNDSIGFFGPVGWARFDPEEPGLATAPGPELLARRRTSFEDWAIDAVAEVVAGRAEVWPWLRPRMVSYASLVGWTLHLPFTRPVTLPAAEARLLRRCDGTRTVRDLVGDPADPRAVAALVRLRERGAVQVDLSGAPSLAPERDLAARIDLIGDPDVRARAAAPLEELVAARDDVAASAGRPDRLLAASGTLSAVFERVTGRASTRWAGATYAGRTLICEDTVRAIDVRVGHRVVDRLAGSLGPVLDSASWLVDTMGARYEARARELLDRQTGADGLPLPRLMAAILPELLEPGRVTADATIAGEVVADFQDRWHRVLTLTPELIAHTRRHHVTAEAIAAAVAAEFPTGRPRWNGPRWHSPDIMLAAADPAALARGDVDFVLGELHCGDNTLEGRVFAAQHPAVERLRAAAEASGLAGRVILVPARGTERTSSRVCRTTEALLPSYTYICFGPEALAPPPGATMLSAVDLTAHRHDDALVVRHRGGAEYPFLEVLREPLIALFLNGFRPVGGERHRPRVTIDRLVLAREAWMFAATELDWVFVKDEAQRYLAARRWRSAQGLPERGVFRVPVERKPVVVDFRSLALVNLLAKSVRRTVRADQGTVTLTEMLPDIDQLWLTDAEGARYTAELRVVAVRDPGES</sequence>
<organism evidence="2 3">
    <name type="scientific">Asanoa ishikariensis</name>
    <dbReference type="NCBI Taxonomy" id="137265"/>
    <lineage>
        <taxon>Bacteria</taxon>
        <taxon>Bacillati</taxon>
        <taxon>Actinomycetota</taxon>
        <taxon>Actinomycetes</taxon>
        <taxon>Micromonosporales</taxon>
        <taxon>Micromonosporaceae</taxon>
        <taxon>Asanoa</taxon>
    </lineage>
</organism>
<dbReference type="OrthoDB" id="8480037at2"/>
<dbReference type="EMBL" id="FNQB01000003">
    <property type="protein sequence ID" value="SDZ46890.1"/>
    <property type="molecule type" value="Genomic_DNA"/>
</dbReference>
<name>A0A1H3T9W0_9ACTN</name>
<feature type="domain" description="Lantibiotic dehydratase N-terminal" evidence="1">
    <location>
        <begin position="79"/>
        <end position="540"/>
    </location>
</feature>
<reference evidence="3" key="1">
    <citation type="submission" date="2016-10" db="EMBL/GenBank/DDBJ databases">
        <authorList>
            <person name="Varghese N."/>
            <person name="Submissions S."/>
        </authorList>
    </citation>
    <scope>NUCLEOTIDE SEQUENCE [LARGE SCALE GENOMIC DNA]</scope>
    <source>
        <strain evidence="3">DSM 44718</strain>
    </source>
</reference>
<keyword evidence="3" id="KW-1185">Reference proteome</keyword>
<accession>A0A1H3T9W0</accession>
<gene>
    <name evidence="2" type="ORF">SAMN05421684_5378</name>
</gene>
<evidence type="ECO:0000259" key="1">
    <source>
        <dbReference type="Pfam" id="PF04738"/>
    </source>
</evidence>